<evidence type="ECO:0000256" key="1">
    <source>
        <dbReference type="SAM" id="Phobius"/>
    </source>
</evidence>
<keyword evidence="1" id="KW-0812">Transmembrane</keyword>
<proteinExistence type="predicted"/>
<dbReference type="EMBL" id="GGEC01061211">
    <property type="protein sequence ID" value="MBX41695.1"/>
    <property type="molecule type" value="Transcribed_RNA"/>
</dbReference>
<keyword evidence="1" id="KW-1133">Transmembrane helix</keyword>
<sequence length="41" mass="4766">MYNQQTLHFLHIIGSSLEFILGVLVSHCYKQRTLPQQHARG</sequence>
<evidence type="ECO:0000313" key="2">
    <source>
        <dbReference type="EMBL" id="MBX41695.1"/>
    </source>
</evidence>
<organism evidence="2">
    <name type="scientific">Rhizophora mucronata</name>
    <name type="common">Asiatic mangrove</name>
    <dbReference type="NCBI Taxonomy" id="61149"/>
    <lineage>
        <taxon>Eukaryota</taxon>
        <taxon>Viridiplantae</taxon>
        <taxon>Streptophyta</taxon>
        <taxon>Embryophyta</taxon>
        <taxon>Tracheophyta</taxon>
        <taxon>Spermatophyta</taxon>
        <taxon>Magnoliopsida</taxon>
        <taxon>eudicotyledons</taxon>
        <taxon>Gunneridae</taxon>
        <taxon>Pentapetalae</taxon>
        <taxon>rosids</taxon>
        <taxon>fabids</taxon>
        <taxon>Malpighiales</taxon>
        <taxon>Rhizophoraceae</taxon>
        <taxon>Rhizophora</taxon>
    </lineage>
</organism>
<accession>A0A2P2NGT6</accession>
<protein>
    <submittedName>
        <fullName evidence="2">Uncharacterized protein</fullName>
    </submittedName>
</protein>
<name>A0A2P2NGT6_RHIMU</name>
<dbReference type="AlphaFoldDB" id="A0A2P2NGT6"/>
<feature type="transmembrane region" description="Helical" evidence="1">
    <location>
        <begin position="6"/>
        <end position="25"/>
    </location>
</feature>
<reference evidence="2" key="1">
    <citation type="submission" date="2018-02" db="EMBL/GenBank/DDBJ databases">
        <title>Rhizophora mucronata_Transcriptome.</title>
        <authorList>
            <person name="Meera S.P."/>
            <person name="Sreeshan A."/>
            <person name="Augustine A."/>
        </authorList>
    </citation>
    <scope>NUCLEOTIDE SEQUENCE</scope>
    <source>
        <tissue evidence="2">Leaf</tissue>
    </source>
</reference>
<keyword evidence="1" id="KW-0472">Membrane</keyword>